<evidence type="ECO:0000313" key="2">
    <source>
        <dbReference type="Proteomes" id="UP000245119"/>
    </source>
</evidence>
<comment type="caution">
    <text evidence="1">The sequence shown here is derived from an EMBL/GenBank/DDBJ whole genome shotgun (WGS) entry which is preliminary data.</text>
</comment>
<keyword evidence="2" id="KW-1185">Reference proteome</keyword>
<dbReference type="EMBL" id="PZQS01000010">
    <property type="protein sequence ID" value="PVD23670.1"/>
    <property type="molecule type" value="Genomic_DNA"/>
</dbReference>
<name>A0A2T7NR69_POMCA</name>
<dbReference type="Proteomes" id="UP000245119">
    <property type="component" value="Linkage Group LG10"/>
</dbReference>
<protein>
    <submittedName>
        <fullName evidence="1">Uncharacterized protein</fullName>
    </submittedName>
</protein>
<organism evidence="1 2">
    <name type="scientific">Pomacea canaliculata</name>
    <name type="common">Golden apple snail</name>
    <dbReference type="NCBI Taxonomy" id="400727"/>
    <lineage>
        <taxon>Eukaryota</taxon>
        <taxon>Metazoa</taxon>
        <taxon>Spiralia</taxon>
        <taxon>Lophotrochozoa</taxon>
        <taxon>Mollusca</taxon>
        <taxon>Gastropoda</taxon>
        <taxon>Caenogastropoda</taxon>
        <taxon>Architaenioglossa</taxon>
        <taxon>Ampullarioidea</taxon>
        <taxon>Ampullariidae</taxon>
        <taxon>Pomacea</taxon>
    </lineage>
</organism>
<reference evidence="1 2" key="1">
    <citation type="submission" date="2018-04" db="EMBL/GenBank/DDBJ databases">
        <title>The genome of golden apple snail Pomacea canaliculata provides insight into stress tolerance and invasive adaptation.</title>
        <authorList>
            <person name="Liu C."/>
            <person name="Liu B."/>
            <person name="Ren Y."/>
            <person name="Zhang Y."/>
            <person name="Wang H."/>
            <person name="Li S."/>
            <person name="Jiang F."/>
            <person name="Yin L."/>
            <person name="Zhang G."/>
            <person name="Qian W."/>
            <person name="Fan W."/>
        </authorList>
    </citation>
    <scope>NUCLEOTIDE SEQUENCE [LARGE SCALE GENOMIC DNA]</scope>
    <source>
        <strain evidence="1">SZHN2017</strain>
        <tissue evidence="1">Muscle</tissue>
    </source>
</reference>
<proteinExistence type="predicted"/>
<dbReference type="AlphaFoldDB" id="A0A2T7NR69"/>
<dbReference type="OrthoDB" id="6618101at2759"/>
<gene>
    <name evidence="1" type="ORF">C0Q70_16943</name>
</gene>
<accession>A0A2T7NR69</accession>
<sequence>MSSLHSSSTGSPDSLSPYRDSCNRVLVLHDPQGQGLGSPLDVPNNAIFVTDHVTGWPLKRSPSCHSNDLQALKGVKERILCMLGENG</sequence>
<evidence type="ECO:0000313" key="1">
    <source>
        <dbReference type="EMBL" id="PVD23670.1"/>
    </source>
</evidence>